<dbReference type="PROSITE" id="PS51352">
    <property type="entry name" value="THIOREDOXIN_2"/>
    <property type="match status" value="1"/>
</dbReference>
<evidence type="ECO:0000313" key="6">
    <source>
        <dbReference type="EMBL" id="MCR6095743.1"/>
    </source>
</evidence>
<accession>A0A9Q4AZP1</accession>
<evidence type="ECO:0000256" key="1">
    <source>
        <dbReference type="ARBA" id="ARBA00010996"/>
    </source>
</evidence>
<keyword evidence="2 3" id="KW-0186">Copper</keyword>
<dbReference type="InterPro" id="IPR036249">
    <property type="entry name" value="Thioredoxin-like_sf"/>
</dbReference>
<dbReference type="Proteomes" id="UP001057753">
    <property type="component" value="Unassembled WGS sequence"/>
</dbReference>
<proteinExistence type="inferred from homology"/>
<evidence type="ECO:0000256" key="3">
    <source>
        <dbReference type="PIRSR" id="PIRSR603782-1"/>
    </source>
</evidence>
<gene>
    <name evidence="6" type="ORF">HXA33_04230</name>
</gene>
<evidence type="ECO:0000256" key="2">
    <source>
        <dbReference type="ARBA" id="ARBA00023008"/>
    </source>
</evidence>
<comment type="similarity">
    <text evidence="1">Belongs to the SCO1/2 family.</text>
</comment>
<evidence type="ECO:0000259" key="5">
    <source>
        <dbReference type="PROSITE" id="PS51352"/>
    </source>
</evidence>
<feature type="disulfide bond" description="Redox-active" evidence="4">
    <location>
        <begin position="80"/>
        <end position="84"/>
    </location>
</feature>
<name>A0A9Q4AZP1_SALAG</name>
<dbReference type="GO" id="GO:0046872">
    <property type="term" value="F:metal ion binding"/>
    <property type="evidence" value="ECO:0007669"/>
    <property type="project" value="UniProtKB-KW"/>
</dbReference>
<organism evidence="6 7">
    <name type="scientific">Salipaludibacillus agaradhaerens</name>
    <name type="common">Bacillus agaradhaerens</name>
    <dbReference type="NCBI Taxonomy" id="76935"/>
    <lineage>
        <taxon>Bacteria</taxon>
        <taxon>Bacillati</taxon>
        <taxon>Bacillota</taxon>
        <taxon>Bacilli</taxon>
        <taxon>Bacillales</taxon>
        <taxon>Bacillaceae</taxon>
    </lineage>
</organism>
<dbReference type="PANTHER" id="PTHR12151">
    <property type="entry name" value="ELECTRON TRANSPORT PROTIN SCO1/SENC FAMILY MEMBER"/>
    <property type="match status" value="1"/>
</dbReference>
<protein>
    <submittedName>
        <fullName evidence="6">SCO family protein</fullName>
    </submittedName>
</protein>
<dbReference type="PROSITE" id="PS51257">
    <property type="entry name" value="PROKAR_LIPOPROTEIN"/>
    <property type="match status" value="1"/>
</dbReference>
<comment type="caution">
    <text evidence="6">The sequence shown here is derived from an EMBL/GenBank/DDBJ whole genome shotgun (WGS) entry which is preliminary data.</text>
</comment>
<dbReference type="CDD" id="cd02968">
    <property type="entry name" value="SCO"/>
    <property type="match status" value="1"/>
</dbReference>
<evidence type="ECO:0000256" key="4">
    <source>
        <dbReference type="PIRSR" id="PIRSR603782-2"/>
    </source>
</evidence>
<dbReference type="InterPro" id="IPR003782">
    <property type="entry name" value="SCO1/SenC"/>
</dbReference>
<feature type="binding site" evidence="3">
    <location>
        <position position="84"/>
    </location>
    <ligand>
        <name>Cu cation</name>
        <dbReference type="ChEBI" id="CHEBI:23378"/>
    </ligand>
</feature>
<dbReference type="AlphaFoldDB" id="A0A9Q4AZP1"/>
<dbReference type="SUPFAM" id="SSF52833">
    <property type="entry name" value="Thioredoxin-like"/>
    <property type="match status" value="1"/>
</dbReference>
<keyword evidence="4" id="KW-1015">Disulfide bond</keyword>
<dbReference type="Gene3D" id="3.40.30.10">
    <property type="entry name" value="Glutaredoxin"/>
    <property type="match status" value="1"/>
</dbReference>
<feature type="domain" description="Thioredoxin" evidence="5">
    <location>
        <begin position="42"/>
        <end position="208"/>
    </location>
</feature>
<keyword evidence="3" id="KW-0479">Metal-binding</keyword>
<evidence type="ECO:0000313" key="7">
    <source>
        <dbReference type="Proteomes" id="UP001057753"/>
    </source>
</evidence>
<dbReference type="Pfam" id="PF02630">
    <property type="entry name" value="SCO1-SenC"/>
    <property type="match status" value="1"/>
</dbReference>
<dbReference type="RefSeq" id="WP_257820487.1">
    <property type="nucleotide sequence ID" value="NZ_JABXYM010000001.1"/>
</dbReference>
<dbReference type="InterPro" id="IPR013766">
    <property type="entry name" value="Thioredoxin_domain"/>
</dbReference>
<dbReference type="PANTHER" id="PTHR12151:SF25">
    <property type="entry name" value="LINALOOL DEHYDRATASE_ISOMERASE DOMAIN-CONTAINING PROTEIN"/>
    <property type="match status" value="1"/>
</dbReference>
<feature type="binding site" evidence="3">
    <location>
        <position position="170"/>
    </location>
    <ligand>
        <name>Cu cation</name>
        <dbReference type="ChEBI" id="CHEBI:23378"/>
    </ligand>
</feature>
<dbReference type="EMBL" id="JABXYM010000001">
    <property type="protein sequence ID" value="MCR6095743.1"/>
    <property type="molecule type" value="Genomic_DNA"/>
</dbReference>
<sequence length="208" mass="23595">MKKHLLFGGLITVILLISGCSFLYEDTSESSQSEAVIDVSTAEEAWEITDFVAVNQDGEDVTNESLEGEWWLTKTIFTRCPTVCMVMTPNMAELQQTLEEEEINVRVVSFTVDPEFDTPERLKDYGEAYGANFETWDFLTGYTFEDINTLTLDSLKAPLQKIPEQNDIMHPTRFYLVNPDGQIVRMYSGESSFDLDVTVDDIKSVVNQ</sequence>
<reference evidence="6" key="1">
    <citation type="submission" date="2020-06" db="EMBL/GenBank/DDBJ databases">
        <title>Insight into the genomes of haloalkaliphilic bacilli from Kenyan soda lakes.</title>
        <authorList>
            <person name="Mwirichia R."/>
            <person name="Villamizar G.C."/>
            <person name="Poehlein A."/>
            <person name="Mugweru J."/>
            <person name="Kipnyargis A."/>
            <person name="Kiplimo D."/>
            <person name="Orwa P."/>
            <person name="Daniel R."/>
        </authorList>
    </citation>
    <scope>NUCLEOTIDE SEQUENCE</scope>
    <source>
        <strain evidence="6">B1096_S55</strain>
    </source>
</reference>
<feature type="binding site" evidence="3">
    <location>
        <position position="80"/>
    </location>
    <ligand>
        <name>Cu cation</name>
        <dbReference type="ChEBI" id="CHEBI:23378"/>
    </ligand>
</feature>
<keyword evidence="7" id="KW-1185">Reference proteome</keyword>